<reference evidence="1 2" key="1">
    <citation type="journal article" date="2021" name="Hortic Res">
        <title>Chromosome-scale assembly of the Dendrobium chrysotoxum genome enhances the understanding of orchid evolution.</title>
        <authorList>
            <person name="Zhang Y."/>
            <person name="Zhang G.Q."/>
            <person name="Zhang D."/>
            <person name="Liu X.D."/>
            <person name="Xu X.Y."/>
            <person name="Sun W.H."/>
            <person name="Yu X."/>
            <person name="Zhu X."/>
            <person name="Wang Z.W."/>
            <person name="Zhao X."/>
            <person name="Zhong W.Y."/>
            <person name="Chen H."/>
            <person name="Yin W.L."/>
            <person name="Huang T."/>
            <person name="Niu S.C."/>
            <person name="Liu Z.J."/>
        </authorList>
    </citation>
    <scope>NUCLEOTIDE SEQUENCE [LARGE SCALE GENOMIC DNA]</scope>
    <source>
        <strain evidence="1">Lindl</strain>
    </source>
</reference>
<name>A0AAV7GI94_DENCH</name>
<organism evidence="1 2">
    <name type="scientific">Dendrobium chrysotoxum</name>
    <name type="common">Orchid</name>
    <dbReference type="NCBI Taxonomy" id="161865"/>
    <lineage>
        <taxon>Eukaryota</taxon>
        <taxon>Viridiplantae</taxon>
        <taxon>Streptophyta</taxon>
        <taxon>Embryophyta</taxon>
        <taxon>Tracheophyta</taxon>
        <taxon>Spermatophyta</taxon>
        <taxon>Magnoliopsida</taxon>
        <taxon>Liliopsida</taxon>
        <taxon>Asparagales</taxon>
        <taxon>Orchidaceae</taxon>
        <taxon>Epidendroideae</taxon>
        <taxon>Malaxideae</taxon>
        <taxon>Dendrobiinae</taxon>
        <taxon>Dendrobium</taxon>
    </lineage>
</organism>
<protein>
    <submittedName>
        <fullName evidence="1">Uncharacterized protein</fullName>
    </submittedName>
</protein>
<dbReference type="Proteomes" id="UP000775213">
    <property type="component" value="Unassembled WGS sequence"/>
</dbReference>
<dbReference type="EMBL" id="JAGFBR010000015">
    <property type="protein sequence ID" value="KAH0455133.1"/>
    <property type="molecule type" value="Genomic_DNA"/>
</dbReference>
<evidence type="ECO:0000313" key="1">
    <source>
        <dbReference type="EMBL" id="KAH0455133.1"/>
    </source>
</evidence>
<proteinExistence type="predicted"/>
<keyword evidence="2" id="KW-1185">Reference proteome</keyword>
<dbReference type="AlphaFoldDB" id="A0AAV7GI94"/>
<evidence type="ECO:0000313" key="2">
    <source>
        <dbReference type="Proteomes" id="UP000775213"/>
    </source>
</evidence>
<gene>
    <name evidence="1" type="ORF">IEQ34_017057</name>
</gene>
<accession>A0AAV7GI94</accession>
<comment type="caution">
    <text evidence="1">The sequence shown here is derived from an EMBL/GenBank/DDBJ whole genome shotgun (WGS) entry which is preliminary data.</text>
</comment>
<sequence length="176" mass="19775">MSQVPQPTWATELSSGWYSPYCSLTLSPQEALGEEGSEQRSRGKYPAPAAWPGAAPVCLIRQHHPEGHVGQWPPKWHPHWARLEAGHWVSAKKTSPARGENENMSKSDYGSPLEAKVIGGVLKDNLDERHWRAVLESNLLGHSSINSILRSSYKVLLNHLQNYFAFMLYVLTRSCF</sequence>